<sequence>MFMAVIPRIYPDLAHHQPLRPQTPQPHGFPLRNSKDEREVRGRWKSFVGRWNRGELAEGWYEPEMFLRVVRARSLDEPETAAEPDEASAQVMTPPTTGMSMADLIMETAAAGVNGPRTAVGGEAKRAVDDEEEDDDWGPSLPAPAGHPNAGPRPGDANPASARSGPAIPTLQDLELQRTLEAEAQQGRIADLRLARKDDRRKQAEQLDELVPRAEPGTRERQLEKKRAVADKMREIRGAAGGGDGLEEVGDGELMGGAEDGAGDYRRVLESMQRRKTERELRREEFTRAKNAERDERIREQEADQETNTAGLFDDPEGFYPPTPPPTTQRHALRAGGELTLHLVGHSPLEGHHLWNGARVVADHFEADPGAVAGRAVLELGAGAGLPSIVAALLGAGTVVVTDYPDPDLLENLWRNVAEAGLAPLGDGEGEGGNIAVEGFIWGGDPAPLLARLPPAPEGGDAGGRGFDVLIMADLLFRHSEHGRMLDTIEATLRRRRDSKAYVVFTSYRPWLQHKDLAFFDVARGRGFEVEKILERKMDRPLFENDPGDEEVLKTVTGFTVRWPAEKCEN</sequence>
<dbReference type="InterPro" id="IPR029063">
    <property type="entry name" value="SAM-dependent_MTases_sf"/>
</dbReference>
<dbReference type="EC" id="2.1.1.-" evidence="5"/>
<dbReference type="PANTHER" id="PTHR14614:SF10">
    <property type="entry name" value="PROTEIN N-TERMINAL AND LYSINE N-METHYLTRANSFERASE EFM7"/>
    <property type="match status" value="1"/>
</dbReference>
<accession>A0AAJ0FP13</accession>
<dbReference type="GO" id="GO:0071885">
    <property type="term" value="F:N-terminal protein N-methyltransferase activity"/>
    <property type="evidence" value="ECO:0007669"/>
    <property type="project" value="UniProtKB-UniRule"/>
</dbReference>
<keyword evidence="1 5" id="KW-0963">Cytoplasm</keyword>
<feature type="binding site" evidence="5">
    <location>
        <begin position="381"/>
        <end position="383"/>
    </location>
    <ligand>
        <name>S-adenosyl-L-methionine</name>
        <dbReference type="ChEBI" id="CHEBI:59789"/>
    </ligand>
</feature>
<dbReference type="PANTHER" id="PTHR14614">
    <property type="entry name" value="HEPATOCELLULAR CARCINOMA-ASSOCIATED ANTIGEN"/>
    <property type="match status" value="1"/>
</dbReference>
<dbReference type="GO" id="GO:0016279">
    <property type="term" value="F:protein-lysine N-methyltransferase activity"/>
    <property type="evidence" value="ECO:0007669"/>
    <property type="project" value="UniProtKB-UniRule"/>
</dbReference>
<dbReference type="AlphaFoldDB" id="A0AAJ0FP13"/>
<dbReference type="HAMAP" id="MF_03223">
    <property type="entry name" value="Methyltr_EFM7"/>
    <property type="match status" value="1"/>
</dbReference>
<comment type="similarity">
    <text evidence="5">Belongs to the class I-like SAM-binding methyltransferase superfamily. EFM7 family.</text>
</comment>
<evidence type="ECO:0000313" key="7">
    <source>
        <dbReference type="EMBL" id="KAK1767715.1"/>
    </source>
</evidence>
<evidence type="ECO:0000256" key="1">
    <source>
        <dbReference type="ARBA" id="ARBA00022490"/>
    </source>
</evidence>
<protein>
    <recommendedName>
        <fullName evidence="5">Protein N-terminal and lysine N-methyltransferase EFM7</fullName>
        <ecNumber evidence="5">2.1.1.-</ecNumber>
    </recommendedName>
    <alternativeName>
        <fullName evidence="5">Elongation factor methyltransferase 7</fullName>
    </alternativeName>
</protein>
<dbReference type="EMBL" id="MU839007">
    <property type="protein sequence ID" value="KAK1767715.1"/>
    <property type="molecule type" value="Genomic_DNA"/>
</dbReference>
<feature type="region of interest" description="Disordered" evidence="6">
    <location>
        <begin position="203"/>
        <end position="228"/>
    </location>
</feature>
<keyword evidence="8" id="KW-1185">Reference proteome</keyword>
<keyword evidence="4 5" id="KW-0949">S-adenosyl-L-methionine</keyword>
<comment type="function">
    <text evidence="5">S-adenosyl-L-methionine-dependent protein methyltransferase that trimethylates the N-terminal glycine 'Gly-2' of elongation factor 1-alpha, before also catalyzing the mono- and dimethylation of 'Lys-3'.</text>
</comment>
<feature type="binding site" evidence="5">
    <location>
        <position position="403"/>
    </location>
    <ligand>
        <name>S-adenosyl-L-methionine</name>
        <dbReference type="ChEBI" id="CHEBI:59789"/>
    </ligand>
</feature>
<dbReference type="PROSITE" id="PS51560">
    <property type="entry name" value="SAM_MT_NNT1"/>
    <property type="match status" value="1"/>
</dbReference>
<organism evidence="7 8">
    <name type="scientific">Phialemonium atrogriseum</name>
    <dbReference type="NCBI Taxonomy" id="1093897"/>
    <lineage>
        <taxon>Eukaryota</taxon>
        <taxon>Fungi</taxon>
        <taxon>Dikarya</taxon>
        <taxon>Ascomycota</taxon>
        <taxon>Pezizomycotina</taxon>
        <taxon>Sordariomycetes</taxon>
        <taxon>Sordariomycetidae</taxon>
        <taxon>Cephalothecales</taxon>
        <taxon>Cephalothecaceae</taxon>
        <taxon>Phialemonium</taxon>
    </lineage>
</organism>
<evidence type="ECO:0000256" key="5">
    <source>
        <dbReference type="HAMAP-Rule" id="MF_03223"/>
    </source>
</evidence>
<feature type="region of interest" description="Disordered" evidence="6">
    <location>
        <begin position="15"/>
        <end position="35"/>
    </location>
</feature>
<keyword evidence="3 5" id="KW-0808">Transferase</keyword>
<comment type="subcellular location">
    <subcellularLocation>
        <location evidence="5">Cytoplasm</location>
    </subcellularLocation>
</comment>
<feature type="region of interest" description="Disordered" evidence="6">
    <location>
        <begin position="293"/>
        <end position="318"/>
    </location>
</feature>
<feature type="binding site" evidence="5">
    <location>
        <position position="355"/>
    </location>
    <ligand>
        <name>S-adenosyl-L-methionine</name>
        <dbReference type="ChEBI" id="CHEBI:59789"/>
    </ligand>
</feature>
<dbReference type="GO" id="GO:0005737">
    <property type="term" value="C:cytoplasm"/>
    <property type="evidence" value="ECO:0007669"/>
    <property type="project" value="UniProtKB-SubCell"/>
</dbReference>
<evidence type="ECO:0000256" key="4">
    <source>
        <dbReference type="ARBA" id="ARBA00022691"/>
    </source>
</evidence>
<dbReference type="InterPro" id="IPR025784">
    <property type="entry name" value="EFM7"/>
</dbReference>
<evidence type="ECO:0000256" key="2">
    <source>
        <dbReference type="ARBA" id="ARBA00022603"/>
    </source>
</evidence>
<feature type="binding site" evidence="5">
    <location>
        <position position="442"/>
    </location>
    <ligand>
        <name>S-adenosyl-L-methionine</name>
        <dbReference type="ChEBI" id="CHEBI:59789"/>
    </ligand>
</feature>
<feature type="region of interest" description="Disordered" evidence="6">
    <location>
        <begin position="113"/>
        <end position="167"/>
    </location>
</feature>
<dbReference type="SUPFAM" id="SSF53335">
    <property type="entry name" value="S-adenosyl-L-methionine-dependent methyltransferases"/>
    <property type="match status" value="1"/>
</dbReference>
<comment type="caution">
    <text evidence="7">The sequence shown here is derived from an EMBL/GenBank/DDBJ whole genome shotgun (WGS) entry which is preliminary data.</text>
</comment>
<feature type="compositionally biased region" description="Basic and acidic residues" evidence="6">
    <location>
        <begin position="293"/>
        <end position="302"/>
    </location>
</feature>
<gene>
    <name evidence="5" type="primary">EFM7</name>
    <name evidence="7" type="ORF">QBC33DRAFT_577957</name>
</gene>
<name>A0AAJ0FP13_9PEZI</name>
<proteinExistence type="inferred from homology"/>
<dbReference type="Gene3D" id="3.40.50.150">
    <property type="entry name" value="Vaccinia Virus protein VP39"/>
    <property type="match status" value="1"/>
</dbReference>
<reference evidence="7" key="1">
    <citation type="submission" date="2023-06" db="EMBL/GenBank/DDBJ databases">
        <title>Genome-scale phylogeny and comparative genomics of the fungal order Sordariales.</title>
        <authorList>
            <consortium name="Lawrence Berkeley National Laboratory"/>
            <person name="Hensen N."/>
            <person name="Bonometti L."/>
            <person name="Westerberg I."/>
            <person name="Brannstrom I.O."/>
            <person name="Guillou S."/>
            <person name="Cros-Aarteil S."/>
            <person name="Calhoun S."/>
            <person name="Haridas S."/>
            <person name="Kuo A."/>
            <person name="Mondo S."/>
            <person name="Pangilinan J."/>
            <person name="Riley R."/>
            <person name="Labutti K."/>
            <person name="Andreopoulos B."/>
            <person name="Lipzen A."/>
            <person name="Chen C."/>
            <person name="Yanf M."/>
            <person name="Daum C."/>
            <person name="Ng V."/>
            <person name="Clum A."/>
            <person name="Steindorff A."/>
            <person name="Ohm R."/>
            <person name="Martin F."/>
            <person name="Silar P."/>
            <person name="Natvig D."/>
            <person name="Lalanne C."/>
            <person name="Gautier V."/>
            <person name="Ament-Velasquez S.L."/>
            <person name="Kruys A."/>
            <person name="Hutchinson M.I."/>
            <person name="Powell A.J."/>
            <person name="Barry K."/>
            <person name="Miller A.N."/>
            <person name="Grigoriev I.V."/>
            <person name="Debuchy R."/>
            <person name="Gladieux P."/>
            <person name="Thoren M.H."/>
            <person name="Johannesson H."/>
        </authorList>
    </citation>
    <scope>NUCLEOTIDE SEQUENCE</scope>
    <source>
        <strain evidence="7">8032-3</strain>
    </source>
</reference>
<dbReference type="CDD" id="cd02440">
    <property type="entry name" value="AdoMet_MTases"/>
    <property type="match status" value="1"/>
</dbReference>
<dbReference type="Proteomes" id="UP001244011">
    <property type="component" value="Unassembled WGS sequence"/>
</dbReference>
<evidence type="ECO:0000313" key="8">
    <source>
        <dbReference type="Proteomes" id="UP001244011"/>
    </source>
</evidence>
<feature type="binding site" evidence="5">
    <location>
        <position position="473"/>
    </location>
    <ligand>
        <name>S-adenosyl-L-methionine</name>
        <dbReference type="ChEBI" id="CHEBI:59789"/>
    </ligand>
</feature>
<evidence type="ECO:0000256" key="3">
    <source>
        <dbReference type="ARBA" id="ARBA00022679"/>
    </source>
</evidence>
<keyword evidence="2 5" id="KW-0489">Methyltransferase</keyword>
<dbReference type="GO" id="GO:0032259">
    <property type="term" value="P:methylation"/>
    <property type="evidence" value="ECO:0007669"/>
    <property type="project" value="UniProtKB-KW"/>
</dbReference>
<dbReference type="Pfam" id="PF10294">
    <property type="entry name" value="Methyltransf_16"/>
    <property type="match status" value="1"/>
</dbReference>
<evidence type="ECO:0000256" key="6">
    <source>
        <dbReference type="SAM" id="MobiDB-lite"/>
    </source>
</evidence>
<dbReference type="InterPro" id="IPR019410">
    <property type="entry name" value="Methyltransf_16"/>
</dbReference>